<keyword evidence="1" id="KW-0732">Signal</keyword>
<comment type="caution">
    <text evidence="2">The sequence shown here is derived from an EMBL/GenBank/DDBJ whole genome shotgun (WGS) entry which is preliminary data.</text>
</comment>
<dbReference type="EMBL" id="APVL01000014">
    <property type="protein sequence ID" value="EWG09758.1"/>
    <property type="molecule type" value="Genomic_DNA"/>
</dbReference>
<evidence type="ECO:0008006" key="4">
    <source>
        <dbReference type="Google" id="ProtNLM"/>
    </source>
</evidence>
<reference evidence="3" key="1">
    <citation type="submission" date="2013-03" db="EMBL/GenBank/DDBJ databases">
        <title>Draft genome sequence of Bacillus firmus DS1.</title>
        <authorList>
            <person name="Peng D."/>
            <person name="Zhu L."/>
            <person name="Sun M."/>
        </authorList>
    </citation>
    <scope>NUCLEOTIDE SEQUENCE [LARGE SCALE GENOMIC DNA]</scope>
    <source>
        <strain evidence="3">DS1</strain>
    </source>
</reference>
<dbReference type="RefSeq" id="WP_235192289.1">
    <property type="nucleotide sequence ID" value="NZ_APVL01000014.1"/>
</dbReference>
<proteinExistence type="predicted"/>
<evidence type="ECO:0000313" key="3">
    <source>
        <dbReference type="Proteomes" id="UP000019270"/>
    </source>
</evidence>
<reference evidence="2 3" key="2">
    <citation type="journal article" date="2016" name="Sci. Rep.">
        <title>A novel serine protease, Sep1, from Bacillus firmus DS-1 has nematicidal activity and degrades multiple intestinal-associated nematode proteins.</title>
        <authorList>
            <person name="Geng C."/>
            <person name="Nie X."/>
            <person name="Tang Z."/>
            <person name="Zhang Y."/>
            <person name="Lin J."/>
            <person name="Sun M."/>
            <person name="Peng D."/>
        </authorList>
    </citation>
    <scope>NUCLEOTIDE SEQUENCE [LARGE SCALE GENOMIC DNA]</scope>
    <source>
        <strain evidence="2 3">DS1</strain>
    </source>
</reference>
<feature type="chain" id="PRO_5039153223" description="Inhibitor I9 domain-containing protein" evidence="1">
    <location>
        <begin position="21"/>
        <end position="69"/>
    </location>
</feature>
<name>W7KU93_CYTFI</name>
<dbReference type="PATRIC" id="fig|1307436.3.peg.3840"/>
<gene>
    <name evidence="2" type="ORF">PBF_17909</name>
</gene>
<dbReference type="AlphaFoldDB" id="W7KU93"/>
<evidence type="ECO:0000256" key="1">
    <source>
        <dbReference type="SAM" id="SignalP"/>
    </source>
</evidence>
<dbReference type="Proteomes" id="UP000019270">
    <property type="component" value="Unassembled WGS sequence"/>
</dbReference>
<sequence>MNMKKGIVTGALSLALCASAVFTGSAGVGQAEASEKNYLVVFKDEANLPAGYADLVKKAGGQVENKLNK</sequence>
<feature type="signal peptide" evidence="1">
    <location>
        <begin position="1"/>
        <end position="20"/>
    </location>
</feature>
<organism evidence="2 3">
    <name type="scientific">Cytobacillus firmus DS1</name>
    <dbReference type="NCBI Taxonomy" id="1307436"/>
    <lineage>
        <taxon>Bacteria</taxon>
        <taxon>Bacillati</taxon>
        <taxon>Bacillota</taxon>
        <taxon>Bacilli</taxon>
        <taxon>Bacillales</taxon>
        <taxon>Bacillaceae</taxon>
        <taxon>Cytobacillus</taxon>
    </lineage>
</organism>
<protein>
    <recommendedName>
        <fullName evidence="4">Inhibitor I9 domain-containing protein</fullName>
    </recommendedName>
</protein>
<accession>W7KU93</accession>
<evidence type="ECO:0000313" key="2">
    <source>
        <dbReference type="EMBL" id="EWG09758.1"/>
    </source>
</evidence>